<accession>A0A0K2Y1R5</accession>
<dbReference type="Proteomes" id="UP000043437">
    <property type="component" value="Unassembled WGS sequence"/>
</dbReference>
<protein>
    <submittedName>
        <fullName evidence="1">Uncharacterized protein</fullName>
    </submittedName>
</protein>
<dbReference type="EMBL" id="CDMG01000009">
    <property type="protein sequence ID" value="CRF52868.1"/>
    <property type="molecule type" value="Genomic_DNA"/>
</dbReference>
<gene>
    <name evidence="1" type="ORF">HAL07_13330</name>
</gene>
<evidence type="ECO:0000313" key="1">
    <source>
        <dbReference type="EMBL" id="CRF52868.1"/>
    </source>
</evidence>
<evidence type="ECO:0000313" key="2">
    <source>
        <dbReference type="Proteomes" id="UP000043437"/>
    </source>
</evidence>
<name>A0A0K2Y1R5_9HELI</name>
<dbReference type="AlphaFoldDB" id="A0A0K2Y1R5"/>
<organism evidence="1 2">
    <name type="scientific">Helicobacter ailurogastricus</name>
    <dbReference type="NCBI Taxonomy" id="1578720"/>
    <lineage>
        <taxon>Bacteria</taxon>
        <taxon>Pseudomonadati</taxon>
        <taxon>Campylobacterota</taxon>
        <taxon>Epsilonproteobacteria</taxon>
        <taxon>Campylobacterales</taxon>
        <taxon>Helicobacteraceae</taxon>
        <taxon>Helicobacter</taxon>
    </lineage>
</organism>
<reference evidence="2" key="1">
    <citation type="submission" date="2014-12" db="EMBL/GenBank/DDBJ databases">
        <authorList>
            <person name="Jaenicke S."/>
        </authorList>
    </citation>
    <scope>NUCLEOTIDE SEQUENCE [LARGE SCALE GENOMIC DNA]</scope>
</reference>
<sequence>MPKQIDHDPISINFSLLRTPKFNLKAFEPMGKENTMHIL</sequence>
<proteinExistence type="predicted"/>